<feature type="signal peptide" evidence="1">
    <location>
        <begin position="1"/>
        <end position="20"/>
    </location>
</feature>
<dbReference type="Proteomes" id="UP000244956">
    <property type="component" value="Unassembled WGS sequence"/>
</dbReference>
<feature type="chain" id="PRO_5015737767" evidence="1">
    <location>
        <begin position="21"/>
        <end position="496"/>
    </location>
</feature>
<comment type="caution">
    <text evidence="2">The sequence shown here is derived from an EMBL/GenBank/DDBJ whole genome shotgun (WGS) entry which is preliminary data.</text>
</comment>
<proteinExistence type="predicted"/>
<dbReference type="AlphaFoldDB" id="A0A2U2BC96"/>
<evidence type="ECO:0000313" key="2">
    <source>
        <dbReference type="EMBL" id="PWE00653.1"/>
    </source>
</evidence>
<keyword evidence="1" id="KW-0732">Signal</keyword>
<accession>A0A2U2BC96</accession>
<evidence type="ECO:0000256" key="1">
    <source>
        <dbReference type="SAM" id="SignalP"/>
    </source>
</evidence>
<dbReference type="RefSeq" id="WP_109263025.1">
    <property type="nucleotide sequence ID" value="NZ_QEWP01000002.1"/>
</dbReference>
<organism evidence="2 3">
    <name type="scientific">Marinilabilia rubra</name>
    <dbReference type="NCBI Taxonomy" id="2162893"/>
    <lineage>
        <taxon>Bacteria</taxon>
        <taxon>Pseudomonadati</taxon>
        <taxon>Bacteroidota</taxon>
        <taxon>Bacteroidia</taxon>
        <taxon>Marinilabiliales</taxon>
        <taxon>Marinilabiliaceae</taxon>
        <taxon>Marinilabilia</taxon>
    </lineage>
</organism>
<gene>
    <name evidence="2" type="ORF">DDZ16_03390</name>
</gene>
<reference evidence="2 3" key="1">
    <citation type="submission" date="2018-05" db="EMBL/GenBank/DDBJ databases">
        <title>Marinilabilia rubrum sp. nov., isolated from saltern sediment.</title>
        <authorList>
            <person name="Zhang R."/>
        </authorList>
    </citation>
    <scope>NUCLEOTIDE SEQUENCE [LARGE SCALE GENOMIC DNA]</scope>
    <source>
        <strain evidence="2 3">WTE16</strain>
    </source>
</reference>
<protein>
    <submittedName>
        <fullName evidence="2">Uncharacterized protein</fullName>
    </submittedName>
</protein>
<sequence>MRRYIIITFLLLAFIGGLNAQTVNVHSGKVKAERNEWKHLPLFSAYKGDKIKFDIKADHKRRTAFFQVVQYPGNVIVYSNSDVSSDSHEFIVPDNALYSVWYKGPNIDVILNVERIAGKNAKDKPLEWQLVSTPDTAHKSEFREVKIGANVRYKAKTKKVKVNEFSTSEIVSNHSFALVPTASSFYHVEVPNSFEDDYFKKELTGFKVTLTVGDEAYQALKGVVTDGLTAAAGKVASAAKSKASKKISKKKDPGANYEFVDDIEEEQDKMENAQEILELSSEAASVAGEGTSKEQEANIAGDGLGLAGYVIEEGGLKQVLVKEGLKQVGGGELSVEGITGYDIPSVGDLAGKAAGAITPKIKDKVHVTVKDVETDQFVIDKTVGYMSEEIPLDGTKYKIYTIKVRNIRELKDSKNLLTYLVSGNMMMEAEYKITEYADMVFFDPEEEPVMTKKFFKEFEENSEVRVVFADQVKPWETVLSPDEVEIPRPYIHLNFD</sequence>
<evidence type="ECO:0000313" key="3">
    <source>
        <dbReference type="Proteomes" id="UP000244956"/>
    </source>
</evidence>
<dbReference type="EMBL" id="QEWP01000002">
    <property type="protein sequence ID" value="PWE00653.1"/>
    <property type="molecule type" value="Genomic_DNA"/>
</dbReference>
<name>A0A2U2BC96_9BACT</name>
<keyword evidence="3" id="KW-1185">Reference proteome</keyword>